<organism evidence="5">
    <name type="scientific">bioreactor metagenome</name>
    <dbReference type="NCBI Taxonomy" id="1076179"/>
    <lineage>
        <taxon>unclassified sequences</taxon>
        <taxon>metagenomes</taxon>
        <taxon>ecological metagenomes</taxon>
    </lineage>
</organism>
<dbReference type="GO" id="GO:0019148">
    <property type="term" value="F:D-cysteine desulfhydrase activity"/>
    <property type="evidence" value="ECO:0007669"/>
    <property type="project" value="UniProtKB-EC"/>
</dbReference>
<evidence type="ECO:0000256" key="2">
    <source>
        <dbReference type="ARBA" id="ARBA00008639"/>
    </source>
</evidence>
<dbReference type="SUPFAM" id="SSF53686">
    <property type="entry name" value="Tryptophan synthase beta subunit-like PLP-dependent enzymes"/>
    <property type="match status" value="1"/>
</dbReference>
<accession>A0A644ZP88</accession>
<dbReference type="PANTHER" id="PTHR43780:SF2">
    <property type="entry name" value="1-AMINOCYCLOPROPANE-1-CARBOXYLATE DEAMINASE-RELATED"/>
    <property type="match status" value="1"/>
</dbReference>
<proteinExistence type="inferred from homology"/>
<dbReference type="InterPro" id="IPR027278">
    <property type="entry name" value="ACCD_DCysDesulf"/>
</dbReference>
<evidence type="ECO:0000313" key="5">
    <source>
        <dbReference type="EMBL" id="MPM42576.1"/>
    </source>
</evidence>
<dbReference type="PIRSF" id="PIRSF006278">
    <property type="entry name" value="ACCD_DCysDesulf"/>
    <property type="match status" value="1"/>
</dbReference>
<sequence>MKIEDAKFFETGMRSTPLHKLPRVSEELGIALYIKRDDLTGYGLGGNKLRKLDYLVADAVSKGCTTLLTYGGPQTNHGRLTAAAAARFGLKCVMILNGPAPAVATGNLILDRMMGAEVVFMDDSAFAGTPDYAAKAAALKEKATAAVVARYEAAGEKVYLIPVGGSTEIGAAGYIKCAGEMGGQLKEMGVSPDYIFCAYGSAGTYAGMTVGLKYYGVPGELVGVCVSNKTEADILSGLDYINRTAAAWETGLTFTRADLHIEQGYVGPGYNIPDPDTRAASYFMASREAILLDFCYTGKVFRGLMDMVKKGKIPKGSKVVMLHTGGAPGIFSDTHQAACQAELWGGAEVFTL</sequence>
<protein>
    <submittedName>
        <fullName evidence="5">D-cysteine desulfhydrase</fullName>
        <ecNumber evidence="5">4.4.1.15</ecNumber>
    </submittedName>
</protein>
<dbReference type="InterPro" id="IPR036052">
    <property type="entry name" value="TrpB-like_PALP_sf"/>
</dbReference>
<dbReference type="Gene3D" id="3.40.50.1100">
    <property type="match status" value="2"/>
</dbReference>
<comment type="similarity">
    <text evidence="2">Belongs to the ACC deaminase/D-cysteine desulfhydrase family.</text>
</comment>
<evidence type="ECO:0000259" key="4">
    <source>
        <dbReference type="Pfam" id="PF00291"/>
    </source>
</evidence>
<comment type="caution">
    <text evidence="5">The sequence shown here is derived from an EMBL/GenBank/DDBJ whole genome shotgun (WGS) entry which is preliminary data.</text>
</comment>
<comment type="cofactor">
    <cofactor evidence="1">
        <name>pyridoxal 5'-phosphate</name>
        <dbReference type="ChEBI" id="CHEBI:597326"/>
    </cofactor>
</comment>
<dbReference type="AlphaFoldDB" id="A0A644ZP88"/>
<name>A0A644ZP88_9ZZZZ</name>
<reference evidence="5" key="1">
    <citation type="submission" date="2019-08" db="EMBL/GenBank/DDBJ databases">
        <authorList>
            <person name="Kucharzyk K."/>
            <person name="Murdoch R.W."/>
            <person name="Higgins S."/>
            <person name="Loffler F."/>
        </authorList>
    </citation>
    <scope>NUCLEOTIDE SEQUENCE</scope>
</reference>
<feature type="domain" description="Tryptophan synthase beta chain-like PALP" evidence="4">
    <location>
        <begin position="12"/>
        <end position="325"/>
    </location>
</feature>
<evidence type="ECO:0000256" key="1">
    <source>
        <dbReference type="ARBA" id="ARBA00001933"/>
    </source>
</evidence>
<keyword evidence="5" id="KW-0456">Lyase</keyword>
<dbReference type="InterPro" id="IPR001926">
    <property type="entry name" value="TrpB-like_PALP"/>
</dbReference>
<gene>
    <name evidence="5" type="primary">dcyD_6</name>
    <name evidence="5" type="ORF">SDC9_89242</name>
</gene>
<dbReference type="Pfam" id="PF00291">
    <property type="entry name" value="PALP"/>
    <property type="match status" value="1"/>
</dbReference>
<dbReference type="EMBL" id="VSSQ01009779">
    <property type="protein sequence ID" value="MPM42576.1"/>
    <property type="molecule type" value="Genomic_DNA"/>
</dbReference>
<keyword evidence="3" id="KW-0663">Pyridoxal phosphate</keyword>
<evidence type="ECO:0000256" key="3">
    <source>
        <dbReference type="ARBA" id="ARBA00022898"/>
    </source>
</evidence>
<dbReference type="EC" id="4.4.1.15" evidence="5"/>
<dbReference type="PANTHER" id="PTHR43780">
    <property type="entry name" value="1-AMINOCYCLOPROPANE-1-CARBOXYLATE DEAMINASE-RELATED"/>
    <property type="match status" value="1"/>
</dbReference>